<evidence type="ECO:0000313" key="3">
    <source>
        <dbReference type="Proteomes" id="UP001433268"/>
    </source>
</evidence>
<sequence length="172" mass="18657">MLFNTFTILAAAFGAAAKPLGRPVVTDAHLYAYGKDIGGLPILRLKDNAYLMNTTVSTNPAVHNVTFSCTTQNRTLQTSGPAEESGAATNLFAFKKDTGLAMFTDLADTSATTTGFIFFGSMLFVDVDHHMQAKWVARPVEVDGQALFQIGWDSKEKDAIPIQLNTRAPMHQ</sequence>
<protein>
    <submittedName>
        <fullName evidence="2">Uncharacterized protein</fullName>
    </submittedName>
</protein>
<organism evidence="2 3">
    <name type="scientific">Apiospora hydei</name>
    <dbReference type="NCBI Taxonomy" id="1337664"/>
    <lineage>
        <taxon>Eukaryota</taxon>
        <taxon>Fungi</taxon>
        <taxon>Dikarya</taxon>
        <taxon>Ascomycota</taxon>
        <taxon>Pezizomycotina</taxon>
        <taxon>Sordariomycetes</taxon>
        <taxon>Xylariomycetidae</taxon>
        <taxon>Amphisphaeriales</taxon>
        <taxon>Apiosporaceae</taxon>
        <taxon>Apiospora</taxon>
    </lineage>
</organism>
<keyword evidence="1" id="KW-0732">Signal</keyword>
<dbReference type="GeneID" id="92051975"/>
<reference evidence="2 3" key="1">
    <citation type="submission" date="2023-01" db="EMBL/GenBank/DDBJ databases">
        <title>Analysis of 21 Apiospora genomes using comparative genomics revels a genus with tremendous synthesis potential of carbohydrate active enzymes and secondary metabolites.</title>
        <authorList>
            <person name="Sorensen T."/>
        </authorList>
    </citation>
    <scope>NUCLEOTIDE SEQUENCE [LARGE SCALE GENOMIC DNA]</scope>
    <source>
        <strain evidence="2 3">CBS 114990</strain>
    </source>
</reference>
<comment type="caution">
    <text evidence="2">The sequence shown here is derived from an EMBL/GenBank/DDBJ whole genome shotgun (WGS) entry which is preliminary data.</text>
</comment>
<keyword evidence="3" id="KW-1185">Reference proteome</keyword>
<feature type="signal peptide" evidence="1">
    <location>
        <begin position="1"/>
        <end position="17"/>
    </location>
</feature>
<evidence type="ECO:0000313" key="2">
    <source>
        <dbReference type="EMBL" id="KAK8062504.1"/>
    </source>
</evidence>
<accession>A0ABR1UU97</accession>
<dbReference type="Proteomes" id="UP001433268">
    <property type="component" value="Unassembled WGS sequence"/>
</dbReference>
<dbReference type="RefSeq" id="XP_066661103.1">
    <property type="nucleotide sequence ID" value="XM_066818915.1"/>
</dbReference>
<dbReference type="EMBL" id="JAQQWN010000010">
    <property type="protein sequence ID" value="KAK8062504.1"/>
    <property type="molecule type" value="Genomic_DNA"/>
</dbReference>
<gene>
    <name evidence="2" type="ORF">PG997_014601</name>
</gene>
<name>A0ABR1UU97_9PEZI</name>
<proteinExistence type="predicted"/>
<feature type="chain" id="PRO_5046264802" evidence="1">
    <location>
        <begin position="18"/>
        <end position="172"/>
    </location>
</feature>
<evidence type="ECO:0000256" key="1">
    <source>
        <dbReference type="SAM" id="SignalP"/>
    </source>
</evidence>